<feature type="domain" description="ABC transporter" evidence="5">
    <location>
        <begin position="7"/>
        <end position="237"/>
    </location>
</feature>
<dbReference type="PANTHER" id="PTHR43335">
    <property type="entry name" value="ABC TRANSPORTER, ATP-BINDING PROTEIN"/>
    <property type="match status" value="1"/>
</dbReference>
<dbReference type="FunCoup" id="A0A7G1GAU4">
    <property type="interactions" value="353"/>
</dbReference>
<dbReference type="PROSITE" id="PS50893">
    <property type="entry name" value="ABC_TRANSPORTER_2"/>
    <property type="match status" value="1"/>
</dbReference>
<keyword evidence="2" id="KW-0813">Transport</keyword>
<accession>A0A7G1GAU4</accession>
<evidence type="ECO:0000256" key="4">
    <source>
        <dbReference type="ARBA" id="ARBA00022840"/>
    </source>
</evidence>
<dbReference type="SUPFAM" id="SSF52540">
    <property type="entry name" value="P-loop containing nucleoside triphosphate hydrolases"/>
    <property type="match status" value="1"/>
</dbReference>
<dbReference type="GO" id="GO:0016887">
    <property type="term" value="F:ATP hydrolysis activity"/>
    <property type="evidence" value="ECO:0007669"/>
    <property type="project" value="InterPro"/>
</dbReference>
<reference evidence="6 7" key="1">
    <citation type="submission" date="2018-06" db="EMBL/GenBank/DDBJ databases">
        <title>Genome sequencing of Oceanotoga sp. sy52.</title>
        <authorList>
            <person name="Mori K."/>
        </authorList>
    </citation>
    <scope>NUCLEOTIDE SEQUENCE [LARGE SCALE GENOMIC DNA]</scope>
    <source>
        <strain evidence="7">sy52</strain>
    </source>
</reference>
<comment type="similarity">
    <text evidence="1">Belongs to the ABC transporter superfamily.</text>
</comment>
<dbReference type="EMBL" id="AP018712">
    <property type="protein sequence ID" value="BBE30669.1"/>
    <property type="molecule type" value="Genomic_DNA"/>
</dbReference>
<protein>
    <submittedName>
        <fullName evidence="6">ABC transporter ATP-binding protein</fullName>
    </submittedName>
</protein>
<evidence type="ECO:0000313" key="7">
    <source>
        <dbReference type="Proteomes" id="UP000516361"/>
    </source>
</evidence>
<dbReference type="InterPro" id="IPR003439">
    <property type="entry name" value="ABC_transporter-like_ATP-bd"/>
</dbReference>
<evidence type="ECO:0000256" key="1">
    <source>
        <dbReference type="ARBA" id="ARBA00005417"/>
    </source>
</evidence>
<proteinExistence type="inferred from homology"/>
<keyword evidence="7" id="KW-1185">Reference proteome</keyword>
<organism evidence="6 7">
    <name type="scientific">Tepiditoga spiralis</name>
    <dbReference type="NCBI Taxonomy" id="2108365"/>
    <lineage>
        <taxon>Bacteria</taxon>
        <taxon>Thermotogati</taxon>
        <taxon>Thermotogota</taxon>
        <taxon>Thermotogae</taxon>
        <taxon>Petrotogales</taxon>
        <taxon>Petrotogaceae</taxon>
        <taxon>Tepiditoga</taxon>
    </lineage>
</organism>
<gene>
    <name evidence="6" type="ORF">OSSY52_08100</name>
</gene>
<sequence length="308" mass="35337">MENKNILEVVNVSKRYSQKKVLNDVNLSVKKGEIIGLVGPNGAGKTTLMSIIVGLINNYEGDIYIDGENIRKIKKKKQKQKLTGCIIETPGFYPHLTGYENLKLLSMYYGKVSKQEILDVISLLELENAMKKKVSKYSMGMKQRLGIAQTVLGNPKILVLDEPTNGLDPTIIPKIRDFIRYYAKEKNISTFISSHILSEIETICEKVLFLKNGVIVDRIDLENERNSKRKMFIFKTNKAEKLFEFFKSKNIFSKINEENRVIASLEEKDIELLIPEILSSGIVITEMKEYMEKLEDRFLRKMEGNLVD</sequence>
<dbReference type="InterPro" id="IPR027417">
    <property type="entry name" value="P-loop_NTPase"/>
</dbReference>
<dbReference type="Gene3D" id="3.40.50.300">
    <property type="entry name" value="P-loop containing nucleotide triphosphate hydrolases"/>
    <property type="match status" value="1"/>
</dbReference>
<evidence type="ECO:0000259" key="5">
    <source>
        <dbReference type="PROSITE" id="PS50893"/>
    </source>
</evidence>
<dbReference type="AlphaFoldDB" id="A0A7G1GAU4"/>
<evidence type="ECO:0000256" key="2">
    <source>
        <dbReference type="ARBA" id="ARBA00022448"/>
    </source>
</evidence>
<dbReference type="InParanoid" id="A0A7G1GAU4"/>
<keyword evidence="4 6" id="KW-0067">ATP-binding</keyword>
<dbReference type="PANTHER" id="PTHR43335:SF4">
    <property type="entry name" value="ABC TRANSPORTER, ATP-BINDING PROTEIN"/>
    <property type="match status" value="1"/>
</dbReference>
<dbReference type="SMART" id="SM00382">
    <property type="entry name" value="AAA"/>
    <property type="match status" value="1"/>
</dbReference>
<keyword evidence="3" id="KW-0547">Nucleotide-binding</keyword>
<dbReference type="Pfam" id="PF00005">
    <property type="entry name" value="ABC_tran"/>
    <property type="match status" value="1"/>
</dbReference>
<name>A0A7G1GAU4_9BACT</name>
<dbReference type="GO" id="GO:0005524">
    <property type="term" value="F:ATP binding"/>
    <property type="evidence" value="ECO:0007669"/>
    <property type="project" value="UniProtKB-KW"/>
</dbReference>
<dbReference type="InterPro" id="IPR003593">
    <property type="entry name" value="AAA+_ATPase"/>
</dbReference>
<dbReference type="RefSeq" id="WP_190615743.1">
    <property type="nucleotide sequence ID" value="NZ_AP018712.1"/>
</dbReference>
<evidence type="ECO:0000313" key="6">
    <source>
        <dbReference type="EMBL" id="BBE30669.1"/>
    </source>
</evidence>
<dbReference type="KEGG" id="ocy:OSSY52_08100"/>
<dbReference type="Proteomes" id="UP000516361">
    <property type="component" value="Chromosome"/>
</dbReference>
<evidence type="ECO:0000256" key="3">
    <source>
        <dbReference type="ARBA" id="ARBA00022741"/>
    </source>
</evidence>